<accession>A0A1R3HGN2</accession>
<dbReference type="OrthoDB" id="1742125at2759"/>
<dbReference type="AlphaFoldDB" id="A0A1R3HGN2"/>
<gene>
    <name evidence="3" type="ORF">COLO4_29026</name>
</gene>
<dbReference type="STRING" id="93759.A0A1R3HGN2"/>
<evidence type="ECO:0000256" key="2">
    <source>
        <dbReference type="ARBA" id="ARBA00022833"/>
    </source>
</evidence>
<dbReference type="InterPro" id="IPR015700">
    <property type="entry name" value="RPC1"/>
</dbReference>
<keyword evidence="4" id="KW-1185">Reference proteome</keyword>
<reference evidence="4" key="1">
    <citation type="submission" date="2013-09" db="EMBL/GenBank/DDBJ databases">
        <title>Corchorus olitorius genome sequencing.</title>
        <authorList>
            <person name="Alam M."/>
            <person name="Haque M.S."/>
            <person name="Islam M.S."/>
            <person name="Emdad E.M."/>
            <person name="Islam M.M."/>
            <person name="Ahmed B."/>
            <person name="Halim A."/>
            <person name="Hossen Q.M.M."/>
            <person name="Hossain M.Z."/>
            <person name="Ahmed R."/>
            <person name="Khan M.M."/>
            <person name="Islam R."/>
            <person name="Rashid M.M."/>
            <person name="Khan S.A."/>
            <person name="Rahman M.S."/>
            <person name="Alam M."/>
            <person name="Yahiya A.S."/>
            <person name="Khan M.S."/>
            <person name="Azam M.S."/>
            <person name="Haque T."/>
            <person name="Lashkar M.Z.H."/>
            <person name="Akhand A.I."/>
            <person name="Morshed G."/>
            <person name="Roy S."/>
            <person name="Uddin K.S."/>
            <person name="Rabeya T."/>
            <person name="Hossain A.S."/>
            <person name="Chowdhury A."/>
            <person name="Snigdha A.R."/>
            <person name="Mortoza M.S."/>
            <person name="Matin S.A."/>
            <person name="Hoque S.M.E."/>
            <person name="Islam M.K."/>
            <person name="Roy D.K."/>
            <person name="Haider R."/>
            <person name="Moosa M.M."/>
            <person name="Elias S.M."/>
            <person name="Hasan A.M."/>
            <person name="Jahan S."/>
            <person name="Shafiuddin M."/>
            <person name="Mahmood N."/>
            <person name="Shommy N.S."/>
        </authorList>
    </citation>
    <scope>NUCLEOTIDE SEQUENCE [LARGE SCALE GENOMIC DNA]</scope>
    <source>
        <strain evidence="4">cv. O-4</strain>
    </source>
</reference>
<evidence type="ECO:0000313" key="4">
    <source>
        <dbReference type="Proteomes" id="UP000187203"/>
    </source>
</evidence>
<dbReference type="SUPFAM" id="SSF64484">
    <property type="entry name" value="beta and beta-prime subunits of DNA dependent RNA-polymerase"/>
    <property type="match status" value="1"/>
</dbReference>
<keyword evidence="1" id="KW-0479">Metal-binding</keyword>
<name>A0A1R3HGN2_9ROSI</name>
<evidence type="ECO:0000256" key="1">
    <source>
        <dbReference type="ARBA" id="ARBA00022723"/>
    </source>
</evidence>
<dbReference type="Proteomes" id="UP000187203">
    <property type="component" value="Unassembled WGS sequence"/>
</dbReference>
<dbReference type="GO" id="GO:0046872">
    <property type="term" value="F:metal ion binding"/>
    <property type="evidence" value="ECO:0007669"/>
    <property type="project" value="UniProtKB-KW"/>
</dbReference>
<evidence type="ECO:0000313" key="3">
    <source>
        <dbReference type="EMBL" id="OMO69519.1"/>
    </source>
</evidence>
<dbReference type="PANTHER" id="PTHR48446">
    <property type="entry name" value="DNA-DIRECTED RNA POLYMERASE SUBUNIT BETA' N-TERMINAL SECTION"/>
    <property type="match status" value="1"/>
</dbReference>
<dbReference type="EMBL" id="AWUE01020198">
    <property type="protein sequence ID" value="OMO69519.1"/>
    <property type="molecule type" value="Genomic_DNA"/>
</dbReference>
<keyword evidence="2" id="KW-0862">Zinc</keyword>
<proteinExistence type="predicted"/>
<organism evidence="3 4">
    <name type="scientific">Corchorus olitorius</name>
    <dbReference type="NCBI Taxonomy" id="93759"/>
    <lineage>
        <taxon>Eukaryota</taxon>
        <taxon>Viridiplantae</taxon>
        <taxon>Streptophyta</taxon>
        <taxon>Embryophyta</taxon>
        <taxon>Tracheophyta</taxon>
        <taxon>Spermatophyta</taxon>
        <taxon>Magnoliopsida</taxon>
        <taxon>eudicotyledons</taxon>
        <taxon>Gunneridae</taxon>
        <taxon>Pentapetalae</taxon>
        <taxon>rosids</taxon>
        <taxon>malvids</taxon>
        <taxon>Malvales</taxon>
        <taxon>Malvaceae</taxon>
        <taxon>Grewioideae</taxon>
        <taxon>Apeibeae</taxon>
        <taxon>Corchorus</taxon>
    </lineage>
</organism>
<sequence>MTSRLASVVITLDMERIQDAQLYIDANVVKKSILQTPKIKLKEQVLDVGKLQVVPPDDRSKIHFDLHSLKNLLPLIVGIKIVERAVIAEKKNEKQKDQKEKFMGLRVVMGIEGINERKTFSNHVMEMEQILGIEAARTCMSMFIMTWPIME</sequence>
<protein>
    <submittedName>
        <fullName evidence="3">Uncharacterized protein</fullName>
    </submittedName>
</protein>
<dbReference type="PANTHER" id="PTHR48446:SF1">
    <property type="entry name" value="DNA-DIRECTED RNA POLYMERASE SUBUNIT BETA' N-TERMINAL SECTION"/>
    <property type="match status" value="1"/>
</dbReference>
<comment type="caution">
    <text evidence="3">The sequence shown here is derived from an EMBL/GenBank/DDBJ whole genome shotgun (WGS) entry which is preliminary data.</text>
</comment>